<dbReference type="Gene3D" id="2.60.120.650">
    <property type="entry name" value="Cupin"/>
    <property type="match status" value="1"/>
</dbReference>
<evidence type="ECO:0000256" key="3">
    <source>
        <dbReference type="ARBA" id="ARBA00022491"/>
    </source>
</evidence>
<dbReference type="CTD" id="31374"/>
<keyword evidence="5" id="KW-0156">Chromatin regulator</keyword>
<evidence type="ECO:0000256" key="7">
    <source>
        <dbReference type="ARBA" id="ARBA00023002"/>
    </source>
</evidence>
<evidence type="ECO:0000259" key="15">
    <source>
        <dbReference type="PROSITE" id="PS51184"/>
    </source>
</evidence>
<keyword evidence="16" id="KW-1185">Reference proteome</keyword>
<dbReference type="EC" id="1.14.11.27" evidence="14"/>
<protein>
    <recommendedName>
        <fullName evidence="14">Bifunctional lysine-specific demethylase and histidyl-hydroxylase</fullName>
        <ecNumber evidence="14">1.14.11.27</ecNumber>
    </recommendedName>
</protein>
<comment type="subcellular location">
    <subcellularLocation>
        <location evidence="1 14">Nucleus</location>
    </subcellularLocation>
</comment>
<dbReference type="AlphaFoldDB" id="A0AAJ6YWE5"/>
<proteinExistence type="inferred from homology"/>
<keyword evidence="3" id="KW-0678">Repressor</keyword>
<dbReference type="GO" id="GO:0032453">
    <property type="term" value="F:histone H3K4 demethylase activity"/>
    <property type="evidence" value="ECO:0007669"/>
    <property type="project" value="TreeGrafter"/>
</dbReference>
<dbReference type="Gene3D" id="3.90.930.40">
    <property type="match status" value="1"/>
</dbReference>
<dbReference type="PROSITE" id="PS51184">
    <property type="entry name" value="JMJC"/>
    <property type="match status" value="1"/>
</dbReference>
<dbReference type="GeneID" id="105368275"/>
<dbReference type="KEGG" id="csol:105368275"/>
<dbReference type="GO" id="GO:0045471">
    <property type="term" value="P:response to ethanol"/>
    <property type="evidence" value="ECO:0007669"/>
    <property type="project" value="UniProtKB-ARBA"/>
</dbReference>
<comment type="function">
    <text evidence="12">Oxygenase that can act as both a histone lysine demethylase and a ribosomal histidine hydroxylase. Specifically demethylates 'Lys-4' (H3K4me) and 'Lys-36' (H3K36me) of histone H3, thereby playing a central role in histone code.</text>
</comment>
<keyword evidence="11 14" id="KW-0539">Nucleus</keyword>
<evidence type="ECO:0000256" key="14">
    <source>
        <dbReference type="RuleBase" id="RU366061"/>
    </source>
</evidence>
<accession>A0AAJ6YWE5</accession>
<evidence type="ECO:0000256" key="12">
    <source>
        <dbReference type="ARBA" id="ARBA00025670"/>
    </source>
</evidence>
<keyword evidence="4 14" id="KW-0479">Metal-binding</keyword>
<dbReference type="Pfam" id="PF08007">
    <property type="entry name" value="JmjC_2"/>
    <property type="match status" value="1"/>
</dbReference>
<dbReference type="Proteomes" id="UP000695007">
    <property type="component" value="Unplaced"/>
</dbReference>
<evidence type="ECO:0000256" key="10">
    <source>
        <dbReference type="ARBA" id="ARBA00023163"/>
    </source>
</evidence>
<dbReference type="Gene3D" id="1.10.10.1500">
    <property type="entry name" value="JmjC domain-containing ribosomal oxygenase (ROX), dimer domain"/>
    <property type="match status" value="1"/>
</dbReference>
<keyword evidence="6 14" id="KW-0223">Dioxygenase</keyword>
<keyword evidence="8 14" id="KW-0408">Iron</keyword>
<dbReference type="FunFam" id="2.60.120.650:FF:000013">
    <property type="entry name" value="Ribosomal oxygenase 1"/>
    <property type="match status" value="1"/>
</dbReference>
<dbReference type="FunFam" id="3.90.930.40:FF:000001">
    <property type="entry name" value="ribosomal oxygenase 1 isoform X1"/>
    <property type="match status" value="1"/>
</dbReference>
<organism evidence="16 17">
    <name type="scientific">Ceratosolen solmsi marchali</name>
    <dbReference type="NCBI Taxonomy" id="326594"/>
    <lineage>
        <taxon>Eukaryota</taxon>
        <taxon>Metazoa</taxon>
        <taxon>Ecdysozoa</taxon>
        <taxon>Arthropoda</taxon>
        <taxon>Hexapoda</taxon>
        <taxon>Insecta</taxon>
        <taxon>Pterygota</taxon>
        <taxon>Neoptera</taxon>
        <taxon>Endopterygota</taxon>
        <taxon>Hymenoptera</taxon>
        <taxon>Apocrita</taxon>
        <taxon>Proctotrupomorpha</taxon>
        <taxon>Chalcidoidea</taxon>
        <taxon>Agaonidae</taxon>
        <taxon>Agaoninae</taxon>
        <taxon>Ceratosolen</taxon>
    </lineage>
</organism>
<keyword evidence="10 14" id="KW-0804">Transcription</keyword>
<sequence>MKVGNELNNLSAFEVYSKKYKCSKPQLKIKKFALKQFKHVVEKEAKLAKLQTKSTIKSNSDNDGIRTKSKKANLKKIKQLCDNNSTHPKLKNNNKRSILKNKNCNKVADRDSIKEIDVLTDEGTEFDKVYLKIIKPTDKVLANPINESEALFEWLIYPLKKDEFFNKNWEKLPVHITRNKLKYYKSLMSTPMLDQILRDNYVLFSKNLDITCFENDMRETHNPVGRALPSVVWDYFTNGCSVRLLNPHTYIPKLHALNSILQEYFNSFVGANSYLTPPNSQGFAPHYDDIEAFVLQIEGKKRWRLYKPRSSNEFLPRYSSSNLSEKDIGKPILDTIVNAGDLLYFPRGTIHQADTFGFDSHSLHITLSFYQKNSWGDFLEKLIPQALNSAIENDFRFRKGLPFNYLNYVGSVYTDNVNDVTRQQFLEQTKNLSTLLLKYINIDKAADELAKHHIHDFLPPVLSANERLCSVYEAGDRMVKNGVVINRVEIDLDTSIRLSRNHSVRLIEENGVYQLYYSSENSKTYHEYELQFFEINLEFVPAIKELIVQFPKYIRVEDLPIGDLDKKIQLVRDLWEKAIVISERPLSIIKS</sequence>
<keyword evidence="9 14" id="KW-0805">Transcription regulation</keyword>
<feature type="domain" description="JmjC" evidence="15">
    <location>
        <begin position="240"/>
        <end position="386"/>
    </location>
</feature>
<evidence type="ECO:0000313" key="17">
    <source>
        <dbReference type="RefSeq" id="XP_011505561.1"/>
    </source>
</evidence>
<dbReference type="PANTHER" id="PTHR13096">
    <property type="entry name" value="MINA53 MYC INDUCED NUCLEAR ANTIGEN"/>
    <property type="match status" value="1"/>
</dbReference>
<comment type="cofactor">
    <cofactor evidence="14">
        <name>Fe(2+)</name>
        <dbReference type="ChEBI" id="CHEBI:29033"/>
    </cofactor>
    <text evidence="14">Binds 1 Fe(2+) ion per subunit.</text>
</comment>
<keyword evidence="7 14" id="KW-0560">Oxidoreductase</keyword>
<gene>
    <name evidence="17" type="primary">LOC105368275</name>
</gene>
<dbReference type="Pfam" id="PF21233">
    <property type="entry name" value="WHD_RIOX1"/>
    <property type="match status" value="1"/>
</dbReference>
<evidence type="ECO:0000256" key="13">
    <source>
        <dbReference type="ARBA" id="ARBA00047915"/>
    </source>
</evidence>
<comment type="catalytic activity">
    <reaction evidence="13 14">
        <text>N(6),N(6)-dimethyl-L-lysyl(36)-[histone H3] + 2 2-oxoglutarate + 2 O2 = L-lysyl(36)-[histone H3] + 2 formaldehyde + 2 succinate + 2 CO2</text>
        <dbReference type="Rhea" id="RHEA:42032"/>
        <dbReference type="Rhea" id="RHEA-COMP:9785"/>
        <dbReference type="Rhea" id="RHEA-COMP:9787"/>
        <dbReference type="ChEBI" id="CHEBI:15379"/>
        <dbReference type="ChEBI" id="CHEBI:16526"/>
        <dbReference type="ChEBI" id="CHEBI:16810"/>
        <dbReference type="ChEBI" id="CHEBI:16842"/>
        <dbReference type="ChEBI" id="CHEBI:29969"/>
        <dbReference type="ChEBI" id="CHEBI:30031"/>
        <dbReference type="ChEBI" id="CHEBI:61976"/>
        <dbReference type="EC" id="1.14.11.27"/>
    </reaction>
</comment>
<dbReference type="GO" id="GO:0140680">
    <property type="term" value="F:histone H3K36me/H3K36me2 demethylase activity"/>
    <property type="evidence" value="ECO:0007669"/>
    <property type="project" value="UniProtKB-EC"/>
</dbReference>
<evidence type="ECO:0000256" key="9">
    <source>
        <dbReference type="ARBA" id="ARBA00023015"/>
    </source>
</evidence>
<evidence type="ECO:0000313" key="16">
    <source>
        <dbReference type="Proteomes" id="UP000695007"/>
    </source>
</evidence>
<dbReference type="RefSeq" id="XP_011505561.1">
    <property type="nucleotide sequence ID" value="XM_011507259.1"/>
</dbReference>
<reference evidence="17" key="1">
    <citation type="submission" date="2025-08" db="UniProtKB">
        <authorList>
            <consortium name="RefSeq"/>
        </authorList>
    </citation>
    <scope>IDENTIFICATION</scope>
</reference>
<evidence type="ECO:0000256" key="1">
    <source>
        <dbReference type="ARBA" id="ARBA00004123"/>
    </source>
</evidence>
<name>A0AAJ6YWE5_9HYME</name>
<evidence type="ECO:0000256" key="11">
    <source>
        <dbReference type="ARBA" id="ARBA00023242"/>
    </source>
</evidence>
<dbReference type="GO" id="GO:0005730">
    <property type="term" value="C:nucleolus"/>
    <property type="evidence" value="ECO:0007669"/>
    <property type="project" value="TreeGrafter"/>
</dbReference>
<dbReference type="SUPFAM" id="SSF51197">
    <property type="entry name" value="Clavaminate synthase-like"/>
    <property type="match status" value="1"/>
</dbReference>
<evidence type="ECO:0000256" key="4">
    <source>
        <dbReference type="ARBA" id="ARBA00022723"/>
    </source>
</evidence>
<comment type="similarity">
    <text evidence="2">Belongs to the ROX family. NO66 subfamily.</text>
</comment>
<dbReference type="InterPro" id="IPR003347">
    <property type="entry name" value="JmjC_dom"/>
</dbReference>
<dbReference type="GO" id="GO:0005506">
    <property type="term" value="F:iron ion binding"/>
    <property type="evidence" value="ECO:0007669"/>
    <property type="project" value="UniProtKB-UniRule"/>
</dbReference>
<evidence type="ECO:0000256" key="8">
    <source>
        <dbReference type="ARBA" id="ARBA00023004"/>
    </source>
</evidence>
<dbReference type="InterPro" id="IPR039994">
    <property type="entry name" value="NO66-like"/>
</dbReference>
<evidence type="ECO:0000256" key="2">
    <source>
        <dbReference type="ARBA" id="ARBA00010309"/>
    </source>
</evidence>
<dbReference type="FunFam" id="1.10.10.1500:FF:000001">
    <property type="entry name" value="ribosomal oxygenase 1 isoform X1"/>
    <property type="match status" value="1"/>
</dbReference>
<evidence type="ECO:0000256" key="6">
    <source>
        <dbReference type="ARBA" id="ARBA00022964"/>
    </source>
</evidence>
<dbReference type="InterPro" id="IPR049043">
    <property type="entry name" value="WHD_RIOX1"/>
</dbReference>
<dbReference type="PANTHER" id="PTHR13096:SF8">
    <property type="entry name" value="RIBOSOMAL OXYGENASE 1"/>
    <property type="match status" value="1"/>
</dbReference>
<evidence type="ECO:0000256" key="5">
    <source>
        <dbReference type="ARBA" id="ARBA00022853"/>
    </source>
</evidence>